<keyword evidence="3 7" id="KW-0812">Transmembrane</keyword>
<keyword evidence="5 7" id="KW-1133">Transmembrane helix</keyword>
<evidence type="ECO:0000256" key="1">
    <source>
        <dbReference type="ARBA" id="ARBA00004651"/>
    </source>
</evidence>
<dbReference type="GO" id="GO:0005886">
    <property type="term" value="C:plasma membrane"/>
    <property type="evidence" value="ECO:0007669"/>
    <property type="project" value="UniProtKB-SubCell"/>
</dbReference>
<keyword evidence="6 7" id="KW-0472">Membrane</keyword>
<evidence type="ECO:0000313" key="10">
    <source>
        <dbReference type="Proteomes" id="UP000244956"/>
    </source>
</evidence>
<dbReference type="PANTHER" id="PTHR14969">
    <property type="entry name" value="SPHINGOSINE-1-PHOSPHATE PHOSPHOHYDROLASE"/>
    <property type="match status" value="1"/>
</dbReference>
<keyword evidence="4" id="KW-0378">Hydrolase</keyword>
<dbReference type="SMART" id="SM00014">
    <property type="entry name" value="acidPPc"/>
    <property type="match status" value="1"/>
</dbReference>
<dbReference type="CDD" id="cd01610">
    <property type="entry name" value="PAP2_like"/>
    <property type="match status" value="1"/>
</dbReference>
<dbReference type="Gene3D" id="1.20.144.10">
    <property type="entry name" value="Phosphatidic acid phosphatase type 2/haloperoxidase"/>
    <property type="match status" value="1"/>
</dbReference>
<dbReference type="PANTHER" id="PTHR14969:SF62">
    <property type="entry name" value="DECAPRENYLPHOSPHORYL-5-PHOSPHORIBOSE PHOSPHATASE RV3807C-RELATED"/>
    <property type="match status" value="1"/>
</dbReference>
<dbReference type="RefSeq" id="WP_109265661.1">
    <property type="nucleotide sequence ID" value="NZ_QEWP01000018.1"/>
</dbReference>
<feature type="transmembrane region" description="Helical" evidence="7">
    <location>
        <begin position="86"/>
        <end position="110"/>
    </location>
</feature>
<dbReference type="Proteomes" id="UP000244956">
    <property type="component" value="Unassembled WGS sequence"/>
</dbReference>
<reference evidence="9 10" key="1">
    <citation type="submission" date="2018-05" db="EMBL/GenBank/DDBJ databases">
        <title>Marinilabilia rubrum sp. nov., isolated from saltern sediment.</title>
        <authorList>
            <person name="Zhang R."/>
        </authorList>
    </citation>
    <scope>NUCLEOTIDE SEQUENCE [LARGE SCALE GENOMIC DNA]</scope>
    <source>
        <strain evidence="9 10">WTE16</strain>
    </source>
</reference>
<proteinExistence type="predicted"/>
<evidence type="ECO:0000313" key="9">
    <source>
        <dbReference type="EMBL" id="PWD98167.1"/>
    </source>
</evidence>
<evidence type="ECO:0000256" key="5">
    <source>
        <dbReference type="ARBA" id="ARBA00022989"/>
    </source>
</evidence>
<feature type="transmembrane region" description="Helical" evidence="7">
    <location>
        <begin position="56"/>
        <end position="79"/>
    </location>
</feature>
<protein>
    <recommendedName>
        <fullName evidence="8">Phosphatidic acid phosphatase type 2/haloperoxidase domain-containing protein</fullName>
    </recommendedName>
</protein>
<feature type="transmembrane region" description="Helical" evidence="7">
    <location>
        <begin position="160"/>
        <end position="180"/>
    </location>
</feature>
<feature type="transmembrane region" description="Helical" evidence="7">
    <location>
        <begin position="130"/>
        <end position="153"/>
    </location>
</feature>
<comment type="subcellular location">
    <subcellularLocation>
        <location evidence="1">Cell membrane</location>
        <topology evidence="1">Multi-pass membrane protein</topology>
    </subcellularLocation>
</comment>
<comment type="caution">
    <text evidence="9">The sequence shown here is derived from an EMBL/GenBank/DDBJ whole genome shotgun (WGS) entry which is preliminary data.</text>
</comment>
<keyword evidence="2" id="KW-1003">Cell membrane</keyword>
<evidence type="ECO:0000259" key="8">
    <source>
        <dbReference type="SMART" id="SM00014"/>
    </source>
</evidence>
<dbReference type="OrthoDB" id="9773582at2"/>
<dbReference type="Pfam" id="PF01569">
    <property type="entry name" value="PAP2"/>
    <property type="match status" value="1"/>
</dbReference>
<evidence type="ECO:0000256" key="4">
    <source>
        <dbReference type="ARBA" id="ARBA00022801"/>
    </source>
</evidence>
<name>A0A2U2B552_9BACT</name>
<dbReference type="AlphaFoldDB" id="A0A2U2B552"/>
<feature type="transmembrane region" description="Helical" evidence="7">
    <location>
        <begin position="12"/>
        <end position="36"/>
    </location>
</feature>
<dbReference type="GO" id="GO:0016787">
    <property type="term" value="F:hydrolase activity"/>
    <property type="evidence" value="ECO:0007669"/>
    <property type="project" value="UniProtKB-KW"/>
</dbReference>
<feature type="domain" description="Phosphatidic acid phosphatase type 2/haloperoxidase" evidence="8">
    <location>
        <begin position="81"/>
        <end position="201"/>
    </location>
</feature>
<sequence>MQTLLKLKAKRISSINEFILGTGIFAVLGAVILFIINKGDILLYINTHLAPFADNFFKTYTHLGLGSLLALFALVFLFIRYYYSIMFAASLISAGVIVFISKKLLFTHLYRPAKNIDLASLPNVIEGMNYHHYGSFPSGHTLTAFAGATILALAARQKGLGYLLIAMAVGVAISRVYLLQHYFMDVYAGGLIGVAVTLGLHFWLNRYYPRLKSNLAKDYLIFRRRRIRAKAQLSAN</sequence>
<evidence type="ECO:0000256" key="2">
    <source>
        <dbReference type="ARBA" id="ARBA00022475"/>
    </source>
</evidence>
<feature type="transmembrane region" description="Helical" evidence="7">
    <location>
        <begin position="186"/>
        <end position="204"/>
    </location>
</feature>
<dbReference type="EMBL" id="QEWP01000018">
    <property type="protein sequence ID" value="PWD98167.1"/>
    <property type="molecule type" value="Genomic_DNA"/>
</dbReference>
<evidence type="ECO:0000256" key="7">
    <source>
        <dbReference type="SAM" id="Phobius"/>
    </source>
</evidence>
<accession>A0A2U2B552</accession>
<organism evidence="9 10">
    <name type="scientific">Marinilabilia rubra</name>
    <dbReference type="NCBI Taxonomy" id="2162893"/>
    <lineage>
        <taxon>Bacteria</taxon>
        <taxon>Pseudomonadati</taxon>
        <taxon>Bacteroidota</taxon>
        <taxon>Bacteroidia</taxon>
        <taxon>Marinilabiliales</taxon>
        <taxon>Marinilabiliaceae</taxon>
        <taxon>Marinilabilia</taxon>
    </lineage>
</organism>
<dbReference type="InterPro" id="IPR000326">
    <property type="entry name" value="PAP2/HPO"/>
</dbReference>
<evidence type="ECO:0000256" key="3">
    <source>
        <dbReference type="ARBA" id="ARBA00022692"/>
    </source>
</evidence>
<gene>
    <name evidence="9" type="ORF">DDZ16_16880</name>
</gene>
<keyword evidence="10" id="KW-1185">Reference proteome</keyword>
<dbReference type="InterPro" id="IPR036938">
    <property type="entry name" value="PAP2/HPO_sf"/>
</dbReference>
<dbReference type="SUPFAM" id="SSF48317">
    <property type="entry name" value="Acid phosphatase/Vanadium-dependent haloperoxidase"/>
    <property type="match status" value="1"/>
</dbReference>
<evidence type="ECO:0000256" key="6">
    <source>
        <dbReference type="ARBA" id="ARBA00023136"/>
    </source>
</evidence>